<evidence type="ECO:0000313" key="3">
    <source>
        <dbReference type="Proteomes" id="UP000250235"/>
    </source>
</evidence>
<dbReference type="AlphaFoldDB" id="A0A2Z7B3X1"/>
<feature type="region of interest" description="Disordered" evidence="1">
    <location>
        <begin position="44"/>
        <end position="89"/>
    </location>
</feature>
<evidence type="ECO:0000313" key="2">
    <source>
        <dbReference type="EMBL" id="KZV29062.1"/>
    </source>
</evidence>
<keyword evidence="3" id="KW-1185">Reference proteome</keyword>
<protein>
    <submittedName>
        <fullName evidence="2">Pre-mRNA-splicing factor 38B-like</fullName>
    </submittedName>
</protein>
<organism evidence="2 3">
    <name type="scientific">Dorcoceras hygrometricum</name>
    <dbReference type="NCBI Taxonomy" id="472368"/>
    <lineage>
        <taxon>Eukaryota</taxon>
        <taxon>Viridiplantae</taxon>
        <taxon>Streptophyta</taxon>
        <taxon>Embryophyta</taxon>
        <taxon>Tracheophyta</taxon>
        <taxon>Spermatophyta</taxon>
        <taxon>Magnoliopsida</taxon>
        <taxon>eudicotyledons</taxon>
        <taxon>Gunneridae</taxon>
        <taxon>Pentapetalae</taxon>
        <taxon>asterids</taxon>
        <taxon>lamiids</taxon>
        <taxon>Lamiales</taxon>
        <taxon>Gesneriaceae</taxon>
        <taxon>Didymocarpoideae</taxon>
        <taxon>Trichosporeae</taxon>
        <taxon>Loxocarpinae</taxon>
        <taxon>Dorcoceras</taxon>
    </lineage>
</organism>
<sequence>MNPKFEKFCDFHMDYDHTTSEYQHLDQELQSIIQCNPDVRAILSGGGPTRPQKRCREERSWQCDRKAARRDKADQRKIQNPFPGETRSPHPRGFIHVILSHGADGTRVYRVVPVQTLCLETLPKTGGSYSTSAIVICADLISVQEHVLEKEDRRSWQCDRKAARRDKADQRKIQNPFPGETRSPHPRGFIHVIFSVNVLFKGAMEQMELGCIVWFQSRPFVWRHSLKPVGVIQPGSLSRCPLCLQCDIGKTNYGCLHSCGFSATRKLKFPNKAAKTQGHSYLSAQGGNHMNLVEEDFQLTTEEVEEEMILVPPTGITNIAQTLL</sequence>
<name>A0A2Z7B3X1_9LAMI</name>
<accession>A0A2Z7B3X1</accession>
<dbReference type="Proteomes" id="UP000250235">
    <property type="component" value="Unassembled WGS sequence"/>
</dbReference>
<proteinExistence type="predicted"/>
<reference evidence="2 3" key="1">
    <citation type="journal article" date="2015" name="Proc. Natl. Acad. Sci. U.S.A.">
        <title>The resurrection genome of Boea hygrometrica: A blueprint for survival of dehydration.</title>
        <authorList>
            <person name="Xiao L."/>
            <person name="Yang G."/>
            <person name="Zhang L."/>
            <person name="Yang X."/>
            <person name="Zhao S."/>
            <person name="Ji Z."/>
            <person name="Zhou Q."/>
            <person name="Hu M."/>
            <person name="Wang Y."/>
            <person name="Chen M."/>
            <person name="Xu Y."/>
            <person name="Jin H."/>
            <person name="Xiao X."/>
            <person name="Hu G."/>
            <person name="Bao F."/>
            <person name="Hu Y."/>
            <person name="Wan P."/>
            <person name="Li L."/>
            <person name="Deng X."/>
            <person name="Kuang T."/>
            <person name="Xiang C."/>
            <person name="Zhu J.K."/>
            <person name="Oliver M.J."/>
            <person name="He Y."/>
        </authorList>
    </citation>
    <scope>NUCLEOTIDE SEQUENCE [LARGE SCALE GENOMIC DNA]</scope>
    <source>
        <strain evidence="3">cv. XS01</strain>
    </source>
</reference>
<gene>
    <name evidence="2" type="ORF">F511_43419</name>
</gene>
<dbReference type="EMBL" id="KV009633">
    <property type="protein sequence ID" value="KZV29062.1"/>
    <property type="molecule type" value="Genomic_DNA"/>
</dbReference>
<feature type="compositionally biased region" description="Basic and acidic residues" evidence="1">
    <location>
        <begin position="54"/>
        <end position="77"/>
    </location>
</feature>
<evidence type="ECO:0000256" key="1">
    <source>
        <dbReference type="SAM" id="MobiDB-lite"/>
    </source>
</evidence>
<feature type="region of interest" description="Disordered" evidence="1">
    <location>
        <begin position="159"/>
        <end position="182"/>
    </location>
</feature>
<feature type="compositionally biased region" description="Basic and acidic residues" evidence="1">
    <location>
        <begin position="159"/>
        <end position="172"/>
    </location>
</feature>